<evidence type="ECO:0000313" key="1">
    <source>
        <dbReference type="EMBL" id="KAH7358167.1"/>
    </source>
</evidence>
<reference evidence="1" key="1">
    <citation type="journal article" date="2021" name="Nat. Commun.">
        <title>Genetic determinants of endophytism in the Arabidopsis root mycobiome.</title>
        <authorList>
            <person name="Mesny F."/>
            <person name="Miyauchi S."/>
            <person name="Thiergart T."/>
            <person name="Pickel B."/>
            <person name="Atanasova L."/>
            <person name="Karlsson M."/>
            <person name="Huettel B."/>
            <person name="Barry K.W."/>
            <person name="Haridas S."/>
            <person name="Chen C."/>
            <person name="Bauer D."/>
            <person name="Andreopoulos W."/>
            <person name="Pangilinan J."/>
            <person name="LaButti K."/>
            <person name="Riley R."/>
            <person name="Lipzen A."/>
            <person name="Clum A."/>
            <person name="Drula E."/>
            <person name="Henrissat B."/>
            <person name="Kohler A."/>
            <person name="Grigoriev I.V."/>
            <person name="Martin F.M."/>
            <person name="Hacquard S."/>
        </authorList>
    </citation>
    <scope>NUCLEOTIDE SEQUENCE</scope>
    <source>
        <strain evidence="1">MPI-CAGE-AT-0016</strain>
    </source>
</reference>
<accession>A0A8K0TAS4</accession>
<gene>
    <name evidence="1" type="ORF">B0T11DRAFT_100543</name>
</gene>
<protein>
    <submittedName>
        <fullName evidence="1">Uncharacterized protein</fullName>
    </submittedName>
</protein>
<dbReference type="AlphaFoldDB" id="A0A8K0TAS4"/>
<sequence>MRCPPGHLHLHLPTLIRDDAAHLGPISRPHLFCSVVQTKVYSFTEIKLRKADILGLPSALIPPFANDGLSGARPAQASTDRPDPLDFTCDLTRPTARHVKVTSSGLLTHLLTKKCRMDSTTESPSLALFRWRSPQRSRRRCNLTRRKCRDGREGPQVPLTQPVASVCGRHDVALPDMSMRIAHCLSPAALYTRILPMSAMPATSSSDQSRSFGRCPILKVLWDCAPLSRPHGIPDRGRMRCQSAPQGPDVEKGISLQVSKCLWGSREPRPGVTGP</sequence>
<name>A0A8K0TAS4_9PEZI</name>
<comment type="caution">
    <text evidence="1">The sequence shown here is derived from an EMBL/GenBank/DDBJ whole genome shotgun (WGS) entry which is preliminary data.</text>
</comment>
<organism evidence="1 2">
    <name type="scientific">Plectosphaerella cucumerina</name>
    <dbReference type="NCBI Taxonomy" id="40658"/>
    <lineage>
        <taxon>Eukaryota</taxon>
        <taxon>Fungi</taxon>
        <taxon>Dikarya</taxon>
        <taxon>Ascomycota</taxon>
        <taxon>Pezizomycotina</taxon>
        <taxon>Sordariomycetes</taxon>
        <taxon>Hypocreomycetidae</taxon>
        <taxon>Glomerellales</taxon>
        <taxon>Plectosphaerellaceae</taxon>
        <taxon>Plectosphaerella</taxon>
    </lineage>
</organism>
<proteinExistence type="predicted"/>
<dbReference type="Proteomes" id="UP000813385">
    <property type="component" value="Unassembled WGS sequence"/>
</dbReference>
<keyword evidence="2" id="KW-1185">Reference proteome</keyword>
<dbReference type="EMBL" id="JAGPXD010000004">
    <property type="protein sequence ID" value="KAH7358167.1"/>
    <property type="molecule type" value="Genomic_DNA"/>
</dbReference>
<evidence type="ECO:0000313" key="2">
    <source>
        <dbReference type="Proteomes" id="UP000813385"/>
    </source>
</evidence>